<evidence type="ECO:0000313" key="1">
    <source>
        <dbReference type="EMBL" id="JAD90469.1"/>
    </source>
</evidence>
<reference evidence="1" key="2">
    <citation type="journal article" date="2015" name="Data Brief">
        <title>Shoot transcriptome of the giant reed, Arundo donax.</title>
        <authorList>
            <person name="Barrero R.A."/>
            <person name="Guerrero F.D."/>
            <person name="Moolhuijzen P."/>
            <person name="Goolsby J.A."/>
            <person name="Tidwell J."/>
            <person name="Bellgard S.E."/>
            <person name="Bellgard M.I."/>
        </authorList>
    </citation>
    <scope>NUCLEOTIDE SEQUENCE</scope>
    <source>
        <tissue evidence="1">Shoot tissue taken approximately 20 cm above the soil surface</tissue>
    </source>
</reference>
<name>A0A0A9DPE4_ARUDO</name>
<sequence length="137" mass="15555">MRARLGKKYEQMSATRKLKVVSPLLQPPYLIMKMVLHYYFSLRPCICTSLPGTALFKSQYVSTFPFAFLQAQGIRIEVVLFLGLSGYNSPSGGLAHSALMELLDSNREFIPGQLLIFKKIYKLNKFLPIQLRFCGSL</sequence>
<protein>
    <submittedName>
        <fullName evidence="1">Uncharacterized protein</fullName>
    </submittedName>
</protein>
<dbReference type="AlphaFoldDB" id="A0A0A9DPE4"/>
<dbReference type="EMBL" id="GBRH01207426">
    <property type="protein sequence ID" value="JAD90469.1"/>
    <property type="molecule type" value="Transcribed_RNA"/>
</dbReference>
<organism evidence="1">
    <name type="scientific">Arundo donax</name>
    <name type="common">Giant reed</name>
    <name type="synonym">Donax arundinaceus</name>
    <dbReference type="NCBI Taxonomy" id="35708"/>
    <lineage>
        <taxon>Eukaryota</taxon>
        <taxon>Viridiplantae</taxon>
        <taxon>Streptophyta</taxon>
        <taxon>Embryophyta</taxon>
        <taxon>Tracheophyta</taxon>
        <taxon>Spermatophyta</taxon>
        <taxon>Magnoliopsida</taxon>
        <taxon>Liliopsida</taxon>
        <taxon>Poales</taxon>
        <taxon>Poaceae</taxon>
        <taxon>PACMAD clade</taxon>
        <taxon>Arundinoideae</taxon>
        <taxon>Arundineae</taxon>
        <taxon>Arundo</taxon>
    </lineage>
</organism>
<accession>A0A0A9DPE4</accession>
<reference evidence="1" key="1">
    <citation type="submission" date="2014-09" db="EMBL/GenBank/DDBJ databases">
        <authorList>
            <person name="Magalhaes I.L.F."/>
            <person name="Oliveira U."/>
            <person name="Santos F.R."/>
            <person name="Vidigal T.H.D.A."/>
            <person name="Brescovit A.D."/>
            <person name="Santos A.J."/>
        </authorList>
    </citation>
    <scope>NUCLEOTIDE SEQUENCE</scope>
    <source>
        <tissue evidence="1">Shoot tissue taken approximately 20 cm above the soil surface</tissue>
    </source>
</reference>
<proteinExistence type="predicted"/>